<organism evidence="4 5">
    <name type="scientific">Cyanidium caldarium</name>
    <name type="common">Red alga</name>
    <dbReference type="NCBI Taxonomy" id="2771"/>
    <lineage>
        <taxon>Eukaryota</taxon>
        <taxon>Rhodophyta</taxon>
        <taxon>Bangiophyceae</taxon>
        <taxon>Cyanidiales</taxon>
        <taxon>Cyanidiaceae</taxon>
        <taxon>Cyanidium</taxon>
    </lineage>
</organism>
<keyword evidence="2" id="KW-0436">Ligase</keyword>
<protein>
    <recommendedName>
        <fullName evidence="3">BPL/LPL catalytic domain-containing protein</fullName>
    </recommendedName>
</protein>
<dbReference type="CDD" id="cd16442">
    <property type="entry name" value="BPL"/>
    <property type="match status" value="1"/>
</dbReference>
<dbReference type="Proteomes" id="UP001301350">
    <property type="component" value="Unassembled WGS sequence"/>
</dbReference>
<dbReference type="EMBL" id="JANCYW010000020">
    <property type="protein sequence ID" value="KAK4538758.1"/>
    <property type="molecule type" value="Genomic_DNA"/>
</dbReference>
<sequence length="366" mass="40333">MQRPMTIYCDTLAWRQYLLSEYGRSLSQLRDAGYAVRLAPWEAPKAAVKESVAVAGATAGARRPVASGGGAVATDTAVAPLDAQRVLSELEALRQARPVELRRRFPWVSRSLLYAPVVSSTQDLIRSVPLPNGTVIVADEQTAGRGRGAASWTTPRGSLAFSMACQCMAAPARFSLQFVQYVAALSLLASMPDDTPDAQKAAAQQLRIKWPNDVLADGHKVAGVLCEAQCYEDRFTIYIGIGVNVLNEQPTVALRRLPYAASATREHLLARFLSDFETSFDVFVERGWEASGLRERYLQRWLHTDQAVTLADTGQHGRIVGLSDTGCLLVRVDEDGSRETVIELQPDVHSFDWVHSVVYTKRMNRR</sequence>
<name>A0AAV9J423_CYACA</name>
<comment type="similarity">
    <text evidence="1">Belongs to the biotin--protein ligase family.</text>
</comment>
<dbReference type="PANTHER" id="PTHR12835">
    <property type="entry name" value="BIOTIN PROTEIN LIGASE"/>
    <property type="match status" value="1"/>
</dbReference>
<evidence type="ECO:0000313" key="5">
    <source>
        <dbReference type="Proteomes" id="UP001301350"/>
    </source>
</evidence>
<feature type="domain" description="BPL/LPL catalytic" evidence="3">
    <location>
        <begin position="94"/>
        <end position="284"/>
    </location>
</feature>
<keyword evidence="5" id="KW-1185">Reference proteome</keyword>
<dbReference type="Gene3D" id="3.30.930.10">
    <property type="entry name" value="Bira Bifunctional Protein, Domain 2"/>
    <property type="match status" value="1"/>
</dbReference>
<dbReference type="SUPFAM" id="SSF55681">
    <property type="entry name" value="Class II aaRS and biotin synthetases"/>
    <property type="match status" value="1"/>
</dbReference>
<evidence type="ECO:0000256" key="1">
    <source>
        <dbReference type="ARBA" id="ARBA00009934"/>
    </source>
</evidence>
<comment type="caution">
    <text evidence="4">The sequence shown here is derived from an EMBL/GenBank/DDBJ whole genome shotgun (WGS) entry which is preliminary data.</text>
</comment>
<dbReference type="GO" id="GO:0004077">
    <property type="term" value="F:biotin--[biotin carboxyl-carrier protein] ligase activity"/>
    <property type="evidence" value="ECO:0007669"/>
    <property type="project" value="InterPro"/>
</dbReference>
<gene>
    <name evidence="4" type="ORF">CDCA_CDCA20G4783</name>
</gene>
<dbReference type="InterPro" id="IPR004143">
    <property type="entry name" value="BPL_LPL_catalytic"/>
</dbReference>
<dbReference type="PANTHER" id="PTHR12835:SF5">
    <property type="entry name" value="BIOTIN--PROTEIN LIGASE"/>
    <property type="match status" value="1"/>
</dbReference>
<evidence type="ECO:0000259" key="3">
    <source>
        <dbReference type="PROSITE" id="PS51733"/>
    </source>
</evidence>
<reference evidence="4 5" key="1">
    <citation type="submission" date="2022-07" db="EMBL/GenBank/DDBJ databases">
        <title>Genome-wide signatures of adaptation to extreme environments.</title>
        <authorList>
            <person name="Cho C.H."/>
            <person name="Yoon H.S."/>
        </authorList>
    </citation>
    <scope>NUCLEOTIDE SEQUENCE [LARGE SCALE GENOMIC DNA]</scope>
    <source>
        <strain evidence="4 5">DBV 063 E5</strain>
    </source>
</reference>
<proteinExistence type="inferred from homology"/>
<dbReference type="InterPro" id="IPR004408">
    <property type="entry name" value="Biotin_CoA_COase_ligase"/>
</dbReference>
<dbReference type="PROSITE" id="PS51733">
    <property type="entry name" value="BPL_LPL_CATALYTIC"/>
    <property type="match status" value="1"/>
</dbReference>
<dbReference type="InterPro" id="IPR045864">
    <property type="entry name" value="aa-tRNA-synth_II/BPL/LPL"/>
</dbReference>
<dbReference type="Pfam" id="PF03099">
    <property type="entry name" value="BPL_LplA_LipB"/>
    <property type="match status" value="1"/>
</dbReference>
<accession>A0AAV9J423</accession>
<evidence type="ECO:0000256" key="2">
    <source>
        <dbReference type="ARBA" id="ARBA00022598"/>
    </source>
</evidence>
<dbReference type="NCBIfam" id="TIGR00121">
    <property type="entry name" value="birA_ligase"/>
    <property type="match status" value="1"/>
</dbReference>
<dbReference type="GO" id="GO:0005737">
    <property type="term" value="C:cytoplasm"/>
    <property type="evidence" value="ECO:0007669"/>
    <property type="project" value="TreeGrafter"/>
</dbReference>
<evidence type="ECO:0000313" key="4">
    <source>
        <dbReference type="EMBL" id="KAK4538758.1"/>
    </source>
</evidence>
<dbReference type="AlphaFoldDB" id="A0AAV9J423"/>